<accession>A0A0B6A8R9</accession>
<dbReference type="GeneID" id="93644295"/>
<dbReference type="InterPro" id="IPR058725">
    <property type="entry name" value="YczF"/>
</dbReference>
<dbReference type="Proteomes" id="UP000031829">
    <property type="component" value="Chromosome"/>
</dbReference>
<name>A0A0B6A8R9_PRIM2</name>
<dbReference type="EMBL" id="CP009920">
    <property type="protein sequence ID" value="AJI21335.1"/>
    <property type="molecule type" value="Genomic_DNA"/>
</dbReference>
<dbReference type="AlphaFoldDB" id="A0A0B6A8R9"/>
<reference evidence="1 2" key="1">
    <citation type="journal article" date="2015" name="Genome Announc.">
        <title>Complete genome sequences for 35 biothreat assay-relevant bacillus species.</title>
        <authorList>
            <person name="Johnson S.L."/>
            <person name="Daligault H.E."/>
            <person name="Davenport K.W."/>
            <person name="Jaissle J."/>
            <person name="Frey K.G."/>
            <person name="Ladner J.T."/>
            <person name="Broomall S.M."/>
            <person name="Bishop-Lilly K.A."/>
            <person name="Bruce D.C."/>
            <person name="Gibbons H.S."/>
            <person name="Coyne S.R."/>
            <person name="Lo C.C."/>
            <person name="Meincke L."/>
            <person name="Munk A.C."/>
            <person name="Koroleva G.I."/>
            <person name="Rosenzweig C.N."/>
            <person name="Palacios G.F."/>
            <person name="Redden C.L."/>
            <person name="Minogue T.D."/>
            <person name="Chain P.S."/>
        </authorList>
    </citation>
    <scope>NUCLEOTIDE SEQUENCE [LARGE SCALE GENOMIC DNA]</scope>
    <source>
        <strain evidence="2">ATCC 14581 / DSM 32 / JCM 2506 / NBRC 15308 / NCIMB 9376 / NCTC 10342 / NRRL B-14308 / VKM B-512</strain>
    </source>
</reference>
<proteinExistence type="predicted"/>
<evidence type="ECO:0000313" key="1">
    <source>
        <dbReference type="EMBL" id="AJI21335.1"/>
    </source>
</evidence>
<dbReference type="Pfam" id="PF26310">
    <property type="entry name" value="YczF"/>
    <property type="match status" value="1"/>
</dbReference>
<evidence type="ECO:0000313" key="2">
    <source>
        <dbReference type="Proteomes" id="UP000031829"/>
    </source>
</evidence>
<organism evidence="1 2">
    <name type="scientific">Priestia megaterium (strain ATCC 14581 / DSM 32 / CCUG 1817 / JCM 2506 / NBRC 15308 / NCIMB 9376 / NCTC 10342 / NRRL B-14308 / VKM B-512 / Ford 19)</name>
    <name type="common">Bacillus megaterium</name>
    <dbReference type="NCBI Taxonomy" id="1348623"/>
    <lineage>
        <taxon>Bacteria</taxon>
        <taxon>Bacillati</taxon>
        <taxon>Bacillota</taxon>
        <taxon>Bacilli</taxon>
        <taxon>Bacillales</taxon>
        <taxon>Bacillaceae</taxon>
        <taxon>Priestia</taxon>
    </lineage>
</organism>
<sequence>MKIVWTSALLLGCLMGFSIGVDMVQGFSFSMALQNAYSPFRVMEFAELFVLFVLFLLLFCFVAEVFYRSFKVKKAKQRQK</sequence>
<gene>
    <name evidence="1" type="ORF">BG04_813</name>
</gene>
<dbReference type="HOGENOM" id="CLU_179796_0_0_9"/>
<protein>
    <submittedName>
        <fullName evidence="1">Putative membrane protein</fullName>
    </submittedName>
</protein>
<dbReference type="RefSeq" id="WP_034649560.1">
    <property type="nucleotide sequence ID" value="NZ_BCVB01000001.1"/>
</dbReference>
<dbReference type="KEGG" id="bmeg:BG04_813"/>